<sequence>MDVLNFGRAHWCELRKEGPGHSNILQNLSRVRRAFTRSKISPINSTKGQSSLGVGWQTLDNRPVINDHTASDRSIRPLVESQNVRNVEDGVIWKTVGVTVTEGTAKSKDEADRLKSKMGNSEQ</sequence>
<evidence type="ECO:0000256" key="1">
    <source>
        <dbReference type="SAM" id="MobiDB-lite"/>
    </source>
</evidence>
<gene>
    <name evidence="2" type="ORF">BofuT4_P052680.1</name>
</gene>
<name>G2XWP9_BOTF4</name>
<dbReference type="InParanoid" id="G2XWP9"/>
<organism evidence="2 3">
    <name type="scientific">Botryotinia fuckeliana (strain T4)</name>
    <name type="common">Noble rot fungus</name>
    <name type="synonym">Botrytis cinerea</name>
    <dbReference type="NCBI Taxonomy" id="999810"/>
    <lineage>
        <taxon>Eukaryota</taxon>
        <taxon>Fungi</taxon>
        <taxon>Dikarya</taxon>
        <taxon>Ascomycota</taxon>
        <taxon>Pezizomycotina</taxon>
        <taxon>Leotiomycetes</taxon>
        <taxon>Helotiales</taxon>
        <taxon>Sclerotiniaceae</taxon>
        <taxon>Botrytis</taxon>
    </lineage>
</organism>
<feature type="region of interest" description="Disordered" evidence="1">
    <location>
        <begin position="104"/>
        <end position="123"/>
    </location>
</feature>
<proteinExistence type="predicted"/>
<evidence type="ECO:0000313" key="2">
    <source>
        <dbReference type="EMBL" id="CCD44919.1"/>
    </source>
</evidence>
<accession>G2XWP9</accession>
<feature type="compositionally biased region" description="Basic and acidic residues" evidence="1">
    <location>
        <begin position="105"/>
        <end position="115"/>
    </location>
</feature>
<dbReference type="EMBL" id="FQ790272">
    <property type="protein sequence ID" value="CCD44919.1"/>
    <property type="molecule type" value="Genomic_DNA"/>
</dbReference>
<reference evidence="3" key="1">
    <citation type="journal article" date="2011" name="PLoS Genet.">
        <title>Genomic analysis of the necrotrophic fungal pathogens Sclerotinia sclerotiorum and Botrytis cinerea.</title>
        <authorList>
            <person name="Amselem J."/>
            <person name="Cuomo C.A."/>
            <person name="van Kan J.A."/>
            <person name="Viaud M."/>
            <person name="Benito E.P."/>
            <person name="Couloux A."/>
            <person name="Coutinho P.M."/>
            <person name="de Vries R.P."/>
            <person name="Dyer P.S."/>
            <person name="Fillinger S."/>
            <person name="Fournier E."/>
            <person name="Gout L."/>
            <person name="Hahn M."/>
            <person name="Kohn L."/>
            <person name="Lapalu N."/>
            <person name="Plummer K.M."/>
            <person name="Pradier J.M."/>
            <person name="Quevillon E."/>
            <person name="Sharon A."/>
            <person name="Simon A."/>
            <person name="ten Have A."/>
            <person name="Tudzynski B."/>
            <person name="Tudzynski P."/>
            <person name="Wincker P."/>
            <person name="Andrew M."/>
            <person name="Anthouard V."/>
            <person name="Beever R.E."/>
            <person name="Beffa R."/>
            <person name="Benoit I."/>
            <person name="Bouzid O."/>
            <person name="Brault B."/>
            <person name="Chen Z."/>
            <person name="Choquer M."/>
            <person name="Collemare J."/>
            <person name="Cotton P."/>
            <person name="Danchin E.G."/>
            <person name="Da Silva C."/>
            <person name="Gautier A."/>
            <person name="Giraud C."/>
            <person name="Giraud T."/>
            <person name="Gonzalez C."/>
            <person name="Grossetete S."/>
            <person name="Guldener U."/>
            <person name="Henrissat B."/>
            <person name="Howlett B.J."/>
            <person name="Kodira C."/>
            <person name="Kretschmer M."/>
            <person name="Lappartient A."/>
            <person name="Leroch M."/>
            <person name="Levis C."/>
            <person name="Mauceli E."/>
            <person name="Neuveglise C."/>
            <person name="Oeser B."/>
            <person name="Pearson M."/>
            <person name="Poulain J."/>
            <person name="Poussereau N."/>
            <person name="Quesneville H."/>
            <person name="Rascle C."/>
            <person name="Schumacher J."/>
            <person name="Segurens B."/>
            <person name="Sexton A."/>
            <person name="Silva E."/>
            <person name="Sirven C."/>
            <person name="Soanes D.M."/>
            <person name="Talbot N.J."/>
            <person name="Templeton M."/>
            <person name="Yandava C."/>
            <person name="Yarden O."/>
            <person name="Zeng Q."/>
            <person name="Rollins J.A."/>
            <person name="Lebrun M.H."/>
            <person name="Dickman M."/>
        </authorList>
    </citation>
    <scope>NUCLEOTIDE SEQUENCE [LARGE SCALE GENOMIC DNA]</scope>
    <source>
        <strain evidence="3">T4</strain>
    </source>
</reference>
<dbReference type="AlphaFoldDB" id="G2XWP9"/>
<dbReference type="Proteomes" id="UP000008177">
    <property type="component" value="Unplaced contigs"/>
</dbReference>
<dbReference type="HOGENOM" id="CLU_2014905_0_0_1"/>
<protein>
    <submittedName>
        <fullName evidence="2">Uncharacterized protein</fullName>
    </submittedName>
</protein>
<evidence type="ECO:0000313" key="3">
    <source>
        <dbReference type="Proteomes" id="UP000008177"/>
    </source>
</evidence>